<evidence type="ECO:0000256" key="5">
    <source>
        <dbReference type="RuleBase" id="RU003825"/>
    </source>
</evidence>
<dbReference type="Pfam" id="PF00485">
    <property type="entry name" value="PRK"/>
    <property type="match status" value="1"/>
</dbReference>
<reference evidence="7" key="1">
    <citation type="submission" date="2022-05" db="EMBL/GenBank/DDBJ databases">
        <title>Complete genome sequence of toluene-degrading Gulosibacter sediminis strain ACHW.36C.</title>
        <authorList>
            <person name="Wai A.C."/>
            <person name="Lai G.K."/>
            <person name="Griffin S.D."/>
            <person name="Leung F.C."/>
        </authorList>
    </citation>
    <scope>NUCLEOTIDE SEQUENCE [LARGE SCALE GENOMIC DNA]</scope>
    <source>
        <strain evidence="7">ACHW.36C</strain>
    </source>
</reference>
<keyword evidence="2 5" id="KW-0808">Transferase</keyword>
<dbReference type="NCBIfam" id="NF004018">
    <property type="entry name" value="PRK05480.1"/>
    <property type="match status" value="1"/>
</dbReference>
<comment type="pathway">
    <text evidence="5">Pyrimidine metabolism; CTP biosynthesis via salvage pathway; CTP from cytidine: step 1/3.</text>
</comment>
<keyword evidence="3 5" id="KW-0547">Nucleotide-binding</keyword>
<dbReference type="Gene3D" id="3.40.50.300">
    <property type="entry name" value="P-loop containing nucleotide triphosphate hydrolases"/>
    <property type="match status" value="1"/>
</dbReference>
<dbReference type="EC" id="2.7.1.48" evidence="5"/>
<dbReference type="PRINTS" id="PR00988">
    <property type="entry name" value="URIDINKINASE"/>
</dbReference>
<dbReference type="InterPro" id="IPR006083">
    <property type="entry name" value="PRK/URK"/>
</dbReference>
<comment type="similarity">
    <text evidence="5">Belongs to the uridine kinase family.</text>
</comment>
<name>A0ABY4MVQ5_9MICO</name>
<evidence type="ECO:0000256" key="1">
    <source>
        <dbReference type="ARBA" id="ARBA00004690"/>
    </source>
</evidence>
<dbReference type="NCBIfam" id="TIGR00235">
    <property type="entry name" value="udk"/>
    <property type="match status" value="1"/>
</dbReference>
<keyword evidence="5" id="KW-0067">ATP-binding</keyword>
<organism evidence="7">
    <name type="scientific">Gulosibacter sediminis</name>
    <dbReference type="NCBI Taxonomy" id="1729695"/>
    <lineage>
        <taxon>Bacteria</taxon>
        <taxon>Bacillati</taxon>
        <taxon>Actinomycetota</taxon>
        <taxon>Actinomycetes</taxon>
        <taxon>Micrococcales</taxon>
        <taxon>Microbacteriaceae</taxon>
        <taxon>Gulosibacter</taxon>
    </lineage>
</organism>
<evidence type="ECO:0000256" key="2">
    <source>
        <dbReference type="ARBA" id="ARBA00022679"/>
    </source>
</evidence>
<comment type="catalytic activity">
    <reaction evidence="5">
        <text>uridine + ATP = UMP + ADP + H(+)</text>
        <dbReference type="Rhea" id="RHEA:16825"/>
        <dbReference type="ChEBI" id="CHEBI:15378"/>
        <dbReference type="ChEBI" id="CHEBI:16704"/>
        <dbReference type="ChEBI" id="CHEBI:30616"/>
        <dbReference type="ChEBI" id="CHEBI:57865"/>
        <dbReference type="ChEBI" id="CHEBI:456216"/>
        <dbReference type="EC" id="2.7.1.48"/>
    </reaction>
</comment>
<dbReference type="InterPro" id="IPR000764">
    <property type="entry name" value="Uridine_kinase-like"/>
</dbReference>
<evidence type="ECO:0000256" key="3">
    <source>
        <dbReference type="ARBA" id="ARBA00022741"/>
    </source>
</evidence>
<comment type="catalytic activity">
    <reaction evidence="5">
        <text>cytidine + ATP = CMP + ADP + H(+)</text>
        <dbReference type="Rhea" id="RHEA:24674"/>
        <dbReference type="ChEBI" id="CHEBI:15378"/>
        <dbReference type="ChEBI" id="CHEBI:17562"/>
        <dbReference type="ChEBI" id="CHEBI:30616"/>
        <dbReference type="ChEBI" id="CHEBI:60377"/>
        <dbReference type="ChEBI" id="CHEBI:456216"/>
        <dbReference type="EC" id="2.7.1.48"/>
    </reaction>
</comment>
<dbReference type="InterPro" id="IPR027417">
    <property type="entry name" value="P-loop_NTPase"/>
</dbReference>
<keyword evidence="4 5" id="KW-0418">Kinase</keyword>
<dbReference type="PANTHER" id="PTHR10285">
    <property type="entry name" value="URIDINE KINASE"/>
    <property type="match status" value="1"/>
</dbReference>
<evidence type="ECO:0000256" key="4">
    <source>
        <dbReference type="ARBA" id="ARBA00022777"/>
    </source>
</evidence>
<sequence>MGQPFVVGIAGGSGSGKTALTRALAERFADDAAVIFHDNYYNRQDALSYDERVLVNYDAPEAFDNALLVEHLDELLAGRDVESPTYDYAQHNRSDVTVPVCSRPIIFVEGVLVLADEALRARFDLKLYVDTDADVRILRRIKRDVLERGRTLESVEAQYLATVKPMHERYVESSKLWADVIVPEGGRNSVALETIAGGLVANLRGLAHESLRTIGEE</sequence>
<keyword evidence="5" id="KW-0963">Cytoplasm</keyword>
<dbReference type="CDD" id="cd02023">
    <property type="entry name" value="UMPK"/>
    <property type="match status" value="1"/>
</dbReference>
<evidence type="ECO:0000313" key="7">
    <source>
        <dbReference type="EMBL" id="UQN14511.1"/>
    </source>
</evidence>
<proteinExistence type="inferred from homology"/>
<protein>
    <recommendedName>
        <fullName evidence="5">Uridine kinase</fullName>
        <ecNumber evidence="5">2.7.1.48</ecNumber>
    </recommendedName>
</protein>
<dbReference type="EMBL" id="CP097160">
    <property type="protein sequence ID" value="UQN14511.1"/>
    <property type="molecule type" value="Genomic_DNA"/>
</dbReference>
<feature type="domain" description="Phosphoribulokinase/uridine kinase" evidence="6">
    <location>
        <begin position="6"/>
        <end position="190"/>
    </location>
</feature>
<dbReference type="GO" id="GO:0004849">
    <property type="term" value="F:uridine kinase activity"/>
    <property type="evidence" value="ECO:0007669"/>
    <property type="project" value="UniProtKB-EC"/>
</dbReference>
<evidence type="ECO:0000259" key="6">
    <source>
        <dbReference type="Pfam" id="PF00485"/>
    </source>
</evidence>
<accession>A0ABY4MVQ5</accession>
<gene>
    <name evidence="7" type="primary">udk</name>
    <name evidence="7" type="ORF">M3M28_10705</name>
</gene>
<dbReference type="SUPFAM" id="SSF52540">
    <property type="entry name" value="P-loop containing nucleoside triphosphate hydrolases"/>
    <property type="match status" value="1"/>
</dbReference>
<comment type="pathway">
    <text evidence="1 5">Pyrimidine metabolism; UMP biosynthesis via salvage pathway; UMP from uridine: step 1/1.</text>
</comment>
<comment type="subcellular location">
    <subcellularLocation>
        <location evidence="5">Cytoplasm</location>
    </subcellularLocation>
</comment>